<dbReference type="NCBIfam" id="NF006600">
    <property type="entry name" value="PRK09140.1"/>
    <property type="match status" value="1"/>
</dbReference>
<dbReference type="InterPro" id="IPR000887">
    <property type="entry name" value="Aldlse_KDPG_KHG"/>
</dbReference>
<keyword evidence="7" id="KW-1185">Reference proteome</keyword>
<name>A0ABW5E7T8_9GAMM</name>
<dbReference type="EMBL" id="JBHUJD010000003">
    <property type="protein sequence ID" value="MFD2309382.1"/>
    <property type="molecule type" value="Genomic_DNA"/>
</dbReference>
<comment type="similarity">
    <text evidence="2">Belongs to the KHG/KDPG aldolase family.</text>
</comment>
<sequence length="203" mass="20750">MLKAFLEHCPLVAILRGVTPSEAVPVAETLLECGFSTIEVPLNSPGALDSIARLSDRFGRDALIGAGTVTAAGEVQRVADAGGRLIVSPNCDTAIIAQSKKLDLVSLPGCCTPTEAFAALDAGADAIKLFPATLLSPQTVAALRAVLPPVPLLAVGGIDERDFTAYLAAGADGFGTGSSLYRPGKALVDIRQKAKAMIAALTP</sequence>
<gene>
    <name evidence="6" type="ORF">ACFSKX_03045</name>
</gene>
<evidence type="ECO:0000256" key="1">
    <source>
        <dbReference type="ARBA" id="ARBA00004761"/>
    </source>
</evidence>
<evidence type="ECO:0000313" key="6">
    <source>
        <dbReference type="EMBL" id="MFD2309382.1"/>
    </source>
</evidence>
<dbReference type="Proteomes" id="UP001597425">
    <property type="component" value="Unassembled WGS sequence"/>
</dbReference>
<keyword evidence="5" id="KW-0119">Carbohydrate metabolism</keyword>
<dbReference type="GO" id="GO:0008674">
    <property type="term" value="F:2-dehydro-3-deoxy-6-phosphogalactonate aldolase activity"/>
    <property type="evidence" value="ECO:0007669"/>
    <property type="project" value="UniProtKB-EC"/>
</dbReference>
<comment type="pathway">
    <text evidence="1">Carbohydrate acid metabolism.</text>
</comment>
<dbReference type="InterPro" id="IPR013785">
    <property type="entry name" value="Aldolase_TIM"/>
</dbReference>
<organism evidence="6 7">
    <name type="scientific">Microbulbifer halophilus</name>
    <dbReference type="NCBI Taxonomy" id="453963"/>
    <lineage>
        <taxon>Bacteria</taxon>
        <taxon>Pseudomonadati</taxon>
        <taxon>Pseudomonadota</taxon>
        <taxon>Gammaproteobacteria</taxon>
        <taxon>Cellvibrionales</taxon>
        <taxon>Microbulbiferaceae</taxon>
        <taxon>Microbulbifer</taxon>
    </lineage>
</organism>
<evidence type="ECO:0000256" key="3">
    <source>
        <dbReference type="ARBA" id="ARBA00011233"/>
    </source>
</evidence>
<dbReference type="PANTHER" id="PTHR30246">
    <property type="entry name" value="2-KETO-3-DEOXY-6-PHOSPHOGLUCONATE ALDOLASE"/>
    <property type="match status" value="1"/>
</dbReference>
<dbReference type="PANTHER" id="PTHR30246:SF1">
    <property type="entry name" value="2-DEHYDRO-3-DEOXY-6-PHOSPHOGALACTONATE ALDOLASE-RELATED"/>
    <property type="match status" value="1"/>
</dbReference>
<comment type="caution">
    <text evidence="6">The sequence shown here is derived from an EMBL/GenBank/DDBJ whole genome shotgun (WGS) entry which is preliminary data.</text>
</comment>
<protein>
    <submittedName>
        <fullName evidence="6">2-dehydro-3-deoxy-6-phosphogalactonate aldolase</fullName>
        <ecNumber evidence="6">4.1.2.21</ecNumber>
    </submittedName>
</protein>
<evidence type="ECO:0000256" key="5">
    <source>
        <dbReference type="ARBA" id="ARBA00023277"/>
    </source>
</evidence>
<dbReference type="Gene3D" id="3.20.20.70">
    <property type="entry name" value="Aldolase class I"/>
    <property type="match status" value="1"/>
</dbReference>
<keyword evidence="4 6" id="KW-0456">Lyase</keyword>
<comment type="subunit">
    <text evidence="3">Homotrimer.</text>
</comment>
<dbReference type="CDD" id="cd00452">
    <property type="entry name" value="KDPG_aldolase"/>
    <property type="match status" value="1"/>
</dbReference>
<dbReference type="SUPFAM" id="SSF51569">
    <property type="entry name" value="Aldolase"/>
    <property type="match status" value="1"/>
</dbReference>
<evidence type="ECO:0000313" key="7">
    <source>
        <dbReference type="Proteomes" id="UP001597425"/>
    </source>
</evidence>
<dbReference type="Pfam" id="PF01081">
    <property type="entry name" value="Aldolase"/>
    <property type="match status" value="1"/>
</dbReference>
<proteinExistence type="inferred from homology"/>
<dbReference type="RefSeq" id="WP_265720861.1">
    <property type="nucleotide sequence ID" value="NZ_JAPIVK010000006.1"/>
</dbReference>
<reference evidence="7" key="1">
    <citation type="journal article" date="2019" name="Int. J. Syst. Evol. Microbiol.">
        <title>The Global Catalogue of Microorganisms (GCM) 10K type strain sequencing project: providing services to taxonomists for standard genome sequencing and annotation.</title>
        <authorList>
            <consortium name="The Broad Institute Genomics Platform"/>
            <consortium name="The Broad Institute Genome Sequencing Center for Infectious Disease"/>
            <person name="Wu L."/>
            <person name="Ma J."/>
        </authorList>
    </citation>
    <scope>NUCLEOTIDE SEQUENCE [LARGE SCALE GENOMIC DNA]</scope>
    <source>
        <strain evidence="7">KCTC 12848</strain>
    </source>
</reference>
<evidence type="ECO:0000256" key="4">
    <source>
        <dbReference type="ARBA" id="ARBA00023239"/>
    </source>
</evidence>
<evidence type="ECO:0000256" key="2">
    <source>
        <dbReference type="ARBA" id="ARBA00006906"/>
    </source>
</evidence>
<dbReference type="EC" id="4.1.2.21" evidence="6"/>
<accession>A0ABW5E7T8</accession>